<protein>
    <recommendedName>
        <fullName evidence="4">Periplasmic protein-like protein</fullName>
    </recommendedName>
</protein>
<dbReference type="EMBL" id="FTPD01000021">
    <property type="protein sequence ID" value="SIT56321.1"/>
    <property type="molecule type" value="Genomic_DNA"/>
</dbReference>
<dbReference type="AlphaFoldDB" id="A0A1R3VC17"/>
<organism evidence="2 3">
    <name type="scientific">Mesorhizobium prunaredense</name>
    <dbReference type="NCBI Taxonomy" id="1631249"/>
    <lineage>
        <taxon>Bacteria</taxon>
        <taxon>Pseudomonadati</taxon>
        <taxon>Pseudomonadota</taxon>
        <taxon>Alphaproteobacteria</taxon>
        <taxon>Hyphomicrobiales</taxon>
        <taxon>Phyllobacteriaceae</taxon>
        <taxon>Mesorhizobium</taxon>
    </lineage>
</organism>
<sequence>MGSFYRRCTSTVIAITILAIGVLPAAAEDLKHANDKPMTFKVFDHPPCSACVVVFASGEVADTTIERFQEALDRLEKTSEWSRAKARTGTGPQLILLLDSPGGLVNPAFSVSRQLRINGAMTAVARPSVTFETDGALDPSSCNSACGLMLLGGKVRFSRLLSNIGLHQIRPAVEQKLSYTREEVLLYLTVFKESAAALSRHLVEMNIDPKLLLYIMQAPDDEMGFLGYSEAKSLGVIDAIADSLNGILHYPS</sequence>
<evidence type="ECO:0000313" key="2">
    <source>
        <dbReference type="EMBL" id="SIT56321.1"/>
    </source>
</evidence>
<evidence type="ECO:0000313" key="3">
    <source>
        <dbReference type="Proteomes" id="UP000188388"/>
    </source>
</evidence>
<name>A0A1R3VC17_9HYPH</name>
<gene>
    <name evidence="2" type="ORF">BQ8794_280060</name>
</gene>
<dbReference type="RefSeq" id="WP_077379416.1">
    <property type="nucleotide sequence ID" value="NZ_FTPD01000021.1"/>
</dbReference>
<evidence type="ECO:0000256" key="1">
    <source>
        <dbReference type="SAM" id="SignalP"/>
    </source>
</evidence>
<feature type="chain" id="PRO_5012074098" description="Periplasmic protein-like protein" evidence="1">
    <location>
        <begin position="28"/>
        <end position="252"/>
    </location>
</feature>
<accession>A0A1R3VC17</accession>
<keyword evidence="3" id="KW-1185">Reference proteome</keyword>
<dbReference type="Gene3D" id="3.90.226.10">
    <property type="entry name" value="2-enoyl-CoA Hydratase, Chain A, domain 1"/>
    <property type="match status" value="1"/>
</dbReference>
<dbReference type="InterPro" id="IPR029045">
    <property type="entry name" value="ClpP/crotonase-like_dom_sf"/>
</dbReference>
<keyword evidence="1" id="KW-0732">Signal</keyword>
<proteinExistence type="predicted"/>
<dbReference type="Proteomes" id="UP000188388">
    <property type="component" value="Unassembled WGS sequence"/>
</dbReference>
<feature type="signal peptide" evidence="1">
    <location>
        <begin position="1"/>
        <end position="27"/>
    </location>
</feature>
<dbReference type="STRING" id="1631249.BQ8794_280060"/>
<reference evidence="3" key="1">
    <citation type="submission" date="2017-01" db="EMBL/GenBank/DDBJ databases">
        <authorList>
            <person name="Brunel B."/>
        </authorList>
    </citation>
    <scope>NUCLEOTIDE SEQUENCE [LARGE SCALE GENOMIC DNA]</scope>
</reference>
<dbReference type="SUPFAM" id="SSF52096">
    <property type="entry name" value="ClpP/crotonase"/>
    <property type="match status" value="1"/>
</dbReference>
<evidence type="ECO:0008006" key="4">
    <source>
        <dbReference type="Google" id="ProtNLM"/>
    </source>
</evidence>